<dbReference type="GO" id="GO:0005576">
    <property type="term" value="C:extracellular region"/>
    <property type="evidence" value="ECO:0007669"/>
    <property type="project" value="UniProtKB-SubCell"/>
</dbReference>
<dbReference type="RefSeq" id="XP_056074889.1">
    <property type="nucleotide sequence ID" value="XM_056211416.1"/>
</dbReference>
<dbReference type="GeneID" id="80906139"/>
<sequence length="289" mass="29494">MYHSLLLASTLITLAHGQSASQAQGPPPPPEVLSTTKSGVLPVLPTGTPFAGVDTLEGAIINPGPVNPGFTGLAGTATAQSNLPAATYRADLPDTMFDPYVETVIRGSIVAVGTHSGVQFTVNLTGLPNQAQYGPFPYHIHTLSVPSDGNCTATLGHLDPTNRGEYYMCDASAPETCQVGDLAGKHGGKIMAQDSFMTSFVDPYLSTDPSSAAFFGGLGFVIHTSNTTRLTCANFEMVSGANGTSGNATSTGNVTLPSATGTPEFPGSADKNAATVGMAVAAVVFGLLL</sequence>
<protein>
    <recommendedName>
        <fullName evidence="4">superoxide dismutase</fullName>
        <ecNumber evidence="4">1.15.1.1</ecNumber>
    </recommendedName>
</protein>
<reference evidence="9" key="1">
    <citation type="submission" date="2022-10" db="EMBL/GenBank/DDBJ databases">
        <title>Tapping the CABI collections for fungal endophytes: first genome assemblies for Collariella, Neodidymelliopsis, Ascochyta clinopodiicola, Didymella pomorum, Didymosphaeria variabile, Neocosmospora piperis and Neocucurbitaria cava.</title>
        <authorList>
            <person name="Hill R."/>
        </authorList>
    </citation>
    <scope>NUCLEOTIDE SEQUENCE</scope>
    <source>
        <strain evidence="9">IMI 356815</strain>
    </source>
</reference>
<dbReference type="FunFam" id="2.60.40.200:FF:000007">
    <property type="entry name" value="Cell surface Cu-only superoxide dismutase 5"/>
    <property type="match status" value="1"/>
</dbReference>
<dbReference type="EC" id="1.15.1.1" evidence="4"/>
<proteinExistence type="inferred from homology"/>
<accession>A0A9W8XRY6</accession>
<dbReference type="OrthoDB" id="159229at2759"/>
<evidence type="ECO:0000256" key="5">
    <source>
        <dbReference type="ARBA" id="ARBA00022525"/>
    </source>
</evidence>
<evidence type="ECO:0000256" key="7">
    <source>
        <dbReference type="ARBA" id="ARBA00049204"/>
    </source>
</evidence>
<dbReference type="AlphaFoldDB" id="A0A9W8XRY6"/>
<feature type="chain" id="PRO_5040860341" description="superoxide dismutase" evidence="8">
    <location>
        <begin position="18"/>
        <end position="289"/>
    </location>
</feature>
<dbReference type="EMBL" id="JAPEUX010000002">
    <property type="protein sequence ID" value="KAJ4358030.1"/>
    <property type="molecule type" value="Genomic_DNA"/>
</dbReference>
<feature type="signal peptide" evidence="8">
    <location>
        <begin position="1"/>
        <end position="17"/>
    </location>
</feature>
<comment type="caution">
    <text evidence="9">The sequence shown here is derived from an EMBL/GenBank/DDBJ whole genome shotgun (WGS) entry which is preliminary data.</text>
</comment>
<evidence type="ECO:0000313" key="9">
    <source>
        <dbReference type="EMBL" id="KAJ4358030.1"/>
    </source>
</evidence>
<evidence type="ECO:0000256" key="3">
    <source>
        <dbReference type="ARBA" id="ARBA00010457"/>
    </source>
</evidence>
<evidence type="ECO:0000313" key="10">
    <source>
        <dbReference type="Proteomes" id="UP001140513"/>
    </source>
</evidence>
<evidence type="ECO:0000256" key="4">
    <source>
        <dbReference type="ARBA" id="ARBA00012682"/>
    </source>
</evidence>
<comment type="subcellular location">
    <subcellularLocation>
        <location evidence="1">Cell envelope</location>
    </subcellularLocation>
    <subcellularLocation>
        <location evidence="2">Secreted</location>
    </subcellularLocation>
</comment>
<organism evidence="9 10">
    <name type="scientific">Didymosphaeria variabile</name>
    <dbReference type="NCBI Taxonomy" id="1932322"/>
    <lineage>
        <taxon>Eukaryota</taxon>
        <taxon>Fungi</taxon>
        <taxon>Dikarya</taxon>
        <taxon>Ascomycota</taxon>
        <taxon>Pezizomycotina</taxon>
        <taxon>Dothideomycetes</taxon>
        <taxon>Pleosporomycetidae</taxon>
        <taxon>Pleosporales</taxon>
        <taxon>Massarineae</taxon>
        <taxon>Didymosphaeriaceae</taxon>
        <taxon>Didymosphaeria</taxon>
    </lineage>
</organism>
<evidence type="ECO:0000256" key="6">
    <source>
        <dbReference type="ARBA" id="ARBA00022862"/>
    </source>
</evidence>
<dbReference type="GO" id="GO:0046872">
    <property type="term" value="F:metal ion binding"/>
    <property type="evidence" value="ECO:0007669"/>
    <property type="project" value="InterPro"/>
</dbReference>
<dbReference type="GO" id="GO:0004784">
    <property type="term" value="F:superoxide dismutase activity"/>
    <property type="evidence" value="ECO:0007669"/>
    <property type="project" value="UniProtKB-EC"/>
</dbReference>
<gene>
    <name evidence="9" type="primary">SOD4_1</name>
    <name evidence="9" type="ORF">N0V89_002609</name>
</gene>
<dbReference type="Gene3D" id="2.60.40.200">
    <property type="entry name" value="Superoxide dismutase, copper/zinc binding domain"/>
    <property type="match status" value="1"/>
</dbReference>
<dbReference type="SUPFAM" id="SSF49329">
    <property type="entry name" value="Cu,Zn superoxide dismutase-like"/>
    <property type="match status" value="1"/>
</dbReference>
<comment type="similarity">
    <text evidence="3">Belongs to the Cu-Zn superoxide dismutase family.</text>
</comment>
<keyword evidence="10" id="KW-1185">Reference proteome</keyword>
<keyword evidence="6" id="KW-0049">Antioxidant</keyword>
<dbReference type="Proteomes" id="UP001140513">
    <property type="component" value="Unassembled WGS sequence"/>
</dbReference>
<keyword evidence="8" id="KW-0732">Signal</keyword>
<dbReference type="InterPro" id="IPR036423">
    <property type="entry name" value="SOD-like_Cu/Zn_dom_sf"/>
</dbReference>
<evidence type="ECO:0000256" key="8">
    <source>
        <dbReference type="SAM" id="SignalP"/>
    </source>
</evidence>
<name>A0A9W8XRY6_9PLEO</name>
<keyword evidence="9" id="KW-0560">Oxidoreductase</keyword>
<evidence type="ECO:0000256" key="1">
    <source>
        <dbReference type="ARBA" id="ARBA00004196"/>
    </source>
</evidence>
<evidence type="ECO:0000256" key="2">
    <source>
        <dbReference type="ARBA" id="ARBA00004613"/>
    </source>
</evidence>
<keyword evidence="5" id="KW-0964">Secreted</keyword>
<comment type="catalytic activity">
    <reaction evidence="7">
        <text>2 superoxide + 2 H(+) = H2O2 + O2</text>
        <dbReference type="Rhea" id="RHEA:20696"/>
        <dbReference type="ChEBI" id="CHEBI:15378"/>
        <dbReference type="ChEBI" id="CHEBI:15379"/>
        <dbReference type="ChEBI" id="CHEBI:16240"/>
        <dbReference type="ChEBI" id="CHEBI:18421"/>
        <dbReference type="EC" id="1.15.1.1"/>
    </reaction>
</comment>